<evidence type="ECO:0000256" key="1">
    <source>
        <dbReference type="ARBA" id="ARBA00023015"/>
    </source>
</evidence>
<dbReference type="InterPro" id="IPR023187">
    <property type="entry name" value="Tscrpt_reg_MarR-type_CS"/>
</dbReference>
<evidence type="ECO:0000313" key="6">
    <source>
        <dbReference type="Proteomes" id="UP000638648"/>
    </source>
</evidence>
<dbReference type="SMART" id="SM00347">
    <property type="entry name" value="HTH_MARR"/>
    <property type="match status" value="1"/>
</dbReference>
<sequence>MSKGQAARPPGRVDPTDVDAVTDAVLAASRLLVAVSARSVAAVDETITLPQFRALVALQTNGPLKLTTLAAHLDVSPSTATRTVDRLVAGGLVDRAANPESRREIVLDLTSEGSRIVNEVTRRRRLDLSRIVARVPPEQRRGLIEALTAFTTAGNVVTGEVPHDNIWA</sequence>
<dbReference type="PANTHER" id="PTHR33164">
    <property type="entry name" value="TRANSCRIPTIONAL REGULATOR, MARR FAMILY"/>
    <property type="match status" value="1"/>
</dbReference>
<dbReference type="GO" id="GO:0003700">
    <property type="term" value="F:DNA-binding transcription factor activity"/>
    <property type="evidence" value="ECO:0007669"/>
    <property type="project" value="InterPro"/>
</dbReference>
<dbReference type="SUPFAM" id="SSF46785">
    <property type="entry name" value="Winged helix' DNA-binding domain"/>
    <property type="match status" value="1"/>
</dbReference>
<reference evidence="5" key="1">
    <citation type="submission" date="2020-10" db="EMBL/GenBank/DDBJ databases">
        <title>Sequencing the genomes of 1000 actinobacteria strains.</title>
        <authorList>
            <person name="Klenk H.-P."/>
        </authorList>
    </citation>
    <scope>NUCLEOTIDE SEQUENCE</scope>
    <source>
        <strain evidence="5">DSM 45354</strain>
    </source>
</reference>
<dbReference type="InterPro" id="IPR000835">
    <property type="entry name" value="HTH_MarR-typ"/>
</dbReference>
<dbReference type="Proteomes" id="UP000638648">
    <property type="component" value="Unassembled WGS sequence"/>
</dbReference>
<dbReference type="Gene3D" id="1.10.10.10">
    <property type="entry name" value="Winged helix-like DNA-binding domain superfamily/Winged helix DNA-binding domain"/>
    <property type="match status" value="1"/>
</dbReference>
<dbReference type="InterPro" id="IPR036388">
    <property type="entry name" value="WH-like_DNA-bd_sf"/>
</dbReference>
<dbReference type="GO" id="GO:0006950">
    <property type="term" value="P:response to stress"/>
    <property type="evidence" value="ECO:0007669"/>
    <property type="project" value="TreeGrafter"/>
</dbReference>
<dbReference type="InterPro" id="IPR039422">
    <property type="entry name" value="MarR/SlyA-like"/>
</dbReference>
<evidence type="ECO:0000259" key="4">
    <source>
        <dbReference type="PROSITE" id="PS50995"/>
    </source>
</evidence>
<evidence type="ECO:0000256" key="3">
    <source>
        <dbReference type="ARBA" id="ARBA00023163"/>
    </source>
</evidence>
<dbReference type="InterPro" id="IPR036390">
    <property type="entry name" value="WH_DNA-bd_sf"/>
</dbReference>
<dbReference type="AlphaFoldDB" id="A0A927MSL8"/>
<dbReference type="GO" id="GO:0003677">
    <property type="term" value="F:DNA binding"/>
    <property type="evidence" value="ECO:0007669"/>
    <property type="project" value="UniProtKB-KW"/>
</dbReference>
<feature type="domain" description="HTH marR-type" evidence="4">
    <location>
        <begin position="18"/>
        <end position="152"/>
    </location>
</feature>
<accession>A0A927MSL8</accession>
<keyword evidence="2 5" id="KW-0238">DNA-binding</keyword>
<keyword evidence="1" id="KW-0805">Transcription regulation</keyword>
<dbReference type="PROSITE" id="PS50995">
    <property type="entry name" value="HTH_MARR_2"/>
    <property type="match status" value="1"/>
</dbReference>
<gene>
    <name evidence="5" type="ORF">HEB94_000956</name>
</gene>
<dbReference type="EMBL" id="JADBEM010000001">
    <property type="protein sequence ID" value="MBE1604108.1"/>
    <property type="molecule type" value="Genomic_DNA"/>
</dbReference>
<dbReference type="RefSeq" id="WP_192748740.1">
    <property type="nucleotide sequence ID" value="NZ_BAABJL010000072.1"/>
</dbReference>
<keyword evidence="3" id="KW-0804">Transcription</keyword>
<organism evidence="5 6">
    <name type="scientific">Actinopolymorpha pittospori</name>
    <dbReference type="NCBI Taxonomy" id="648752"/>
    <lineage>
        <taxon>Bacteria</taxon>
        <taxon>Bacillati</taxon>
        <taxon>Actinomycetota</taxon>
        <taxon>Actinomycetes</taxon>
        <taxon>Propionibacteriales</taxon>
        <taxon>Actinopolymorphaceae</taxon>
        <taxon>Actinopolymorpha</taxon>
    </lineage>
</organism>
<evidence type="ECO:0000313" key="5">
    <source>
        <dbReference type="EMBL" id="MBE1604108.1"/>
    </source>
</evidence>
<comment type="caution">
    <text evidence="5">The sequence shown here is derived from an EMBL/GenBank/DDBJ whole genome shotgun (WGS) entry which is preliminary data.</text>
</comment>
<dbReference type="PROSITE" id="PS01117">
    <property type="entry name" value="HTH_MARR_1"/>
    <property type="match status" value="1"/>
</dbReference>
<evidence type="ECO:0000256" key="2">
    <source>
        <dbReference type="ARBA" id="ARBA00023125"/>
    </source>
</evidence>
<dbReference type="PANTHER" id="PTHR33164:SF94">
    <property type="entry name" value="TRANSCRIPTIONAL REGULATORY PROTEIN-RELATED"/>
    <property type="match status" value="1"/>
</dbReference>
<proteinExistence type="predicted"/>
<keyword evidence="6" id="KW-1185">Reference proteome</keyword>
<name>A0A927MSL8_9ACTN</name>
<dbReference type="Pfam" id="PF01047">
    <property type="entry name" value="MarR"/>
    <property type="match status" value="1"/>
</dbReference>
<protein>
    <submittedName>
        <fullName evidence="5">DNA-binding MarR family transcriptional regulator</fullName>
    </submittedName>
</protein>